<keyword evidence="3" id="KW-1185">Reference proteome</keyword>
<organism evidence="2 3">
    <name type="scientific">Thalictrum thalictroides</name>
    <name type="common">Rue-anemone</name>
    <name type="synonym">Anemone thalictroides</name>
    <dbReference type="NCBI Taxonomy" id="46969"/>
    <lineage>
        <taxon>Eukaryota</taxon>
        <taxon>Viridiplantae</taxon>
        <taxon>Streptophyta</taxon>
        <taxon>Embryophyta</taxon>
        <taxon>Tracheophyta</taxon>
        <taxon>Spermatophyta</taxon>
        <taxon>Magnoliopsida</taxon>
        <taxon>Ranunculales</taxon>
        <taxon>Ranunculaceae</taxon>
        <taxon>Thalictroideae</taxon>
        <taxon>Thalictrum</taxon>
    </lineage>
</organism>
<evidence type="ECO:0000256" key="1">
    <source>
        <dbReference type="SAM" id="MobiDB-lite"/>
    </source>
</evidence>
<feature type="compositionally biased region" description="Polar residues" evidence="1">
    <location>
        <begin position="76"/>
        <end position="89"/>
    </location>
</feature>
<reference evidence="2 3" key="1">
    <citation type="submission" date="2020-06" db="EMBL/GenBank/DDBJ databases">
        <title>Transcriptomic and genomic resources for Thalictrum thalictroides and T. hernandezii: Facilitating candidate gene discovery in an emerging model plant lineage.</title>
        <authorList>
            <person name="Arias T."/>
            <person name="Riano-Pachon D.M."/>
            <person name="Di Stilio V.S."/>
        </authorList>
    </citation>
    <scope>NUCLEOTIDE SEQUENCE [LARGE SCALE GENOMIC DNA]</scope>
    <source>
        <strain evidence="3">cv. WT478/WT964</strain>
        <tissue evidence="2">Leaves</tissue>
    </source>
</reference>
<gene>
    <name evidence="2" type="ORF">FRX31_005388</name>
</gene>
<dbReference type="AlphaFoldDB" id="A0A7J6X6J3"/>
<accession>A0A7J6X6J3</accession>
<dbReference type="Proteomes" id="UP000554482">
    <property type="component" value="Unassembled WGS sequence"/>
</dbReference>
<sequence>MVYQQQLSGMLFQQQFVPSPMLMPNVSLPYRQPNFSSKSSTSWPGNLGQPGFNQAQFGMGLHGHHGQTCLNAGDKQGTSNRSYDNQSNEMPPPCKGTMLLTIDTMREEIQLVGEDHTVTVVTFLTEKVASNARKIFLIIYIVFILAKLT</sequence>
<dbReference type="EMBL" id="JABWDY010004644">
    <property type="protein sequence ID" value="KAF5205023.1"/>
    <property type="molecule type" value="Genomic_DNA"/>
</dbReference>
<protein>
    <submittedName>
        <fullName evidence="2">Uncharacterized protein</fullName>
    </submittedName>
</protein>
<feature type="region of interest" description="Disordered" evidence="1">
    <location>
        <begin position="68"/>
        <end position="90"/>
    </location>
</feature>
<name>A0A7J6X6J3_THATH</name>
<proteinExistence type="predicted"/>
<evidence type="ECO:0000313" key="2">
    <source>
        <dbReference type="EMBL" id="KAF5205023.1"/>
    </source>
</evidence>
<evidence type="ECO:0000313" key="3">
    <source>
        <dbReference type="Proteomes" id="UP000554482"/>
    </source>
</evidence>
<comment type="caution">
    <text evidence="2">The sequence shown here is derived from an EMBL/GenBank/DDBJ whole genome shotgun (WGS) entry which is preliminary data.</text>
</comment>